<reference evidence="6 7" key="2">
    <citation type="submission" date="2024-05" db="EMBL/GenBank/DDBJ databases">
        <authorList>
            <person name="Chen Y."/>
            <person name="Shah S."/>
            <person name="Dougan E. K."/>
            <person name="Thang M."/>
            <person name="Chan C."/>
        </authorList>
    </citation>
    <scope>NUCLEOTIDE SEQUENCE [LARGE SCALE GENOMIC DNA]</scope>
</reference>
<dbReference type="OrthoDB" id="10259530at2759"/>
<dbReference type="GO" id="GO:0000256">
    <property type="term" value="P:allantoin catabolic process"/>
    <property type="evidence" value="ECO:0007669"/>
    <property type="project" value="InterPro"/>
</dbReference>
<comment type="subunit">
    <text evidence="1">Homodimer.</text>
</comment>
<gene>
    <name evidence="5" type="ORF">C1SCF055_LOCUS2622</name>
</gene>
<comment type="catalytic activity">
    <reaction evidence="4">
        <text>(S)-ureidoglycolate = urea + glyoxylate</text>
        <dbReference type="Rhea" id="RHEA:11304"/>
        <dbReference type="ChEBI" id="CHEBI:16199"/>
        <dbReference type="ChEBI" id="CHEBI:36655"/>
        <dbReference type="ChEBI" id="CHEBI:57296"/>
        <dbReference type="EC" id="4.3.2.3"/>
    </reaction>
</comment>
<comment type="caution">
    <text evidence="5">The sequence shown here is derived from an EMBL/GenBank/DDBJ whole genome shotgun (WGS) entry which is preliminary data.</text>
</comment>
<organism evidence="5">
    <name type="scientific">Cladocopium goreaui</name>
    <dbReference type="NCBI Taxonomy" id="2562237"/>
    <lineage>
        <taxon>Eukaryota</taxon>
        <taxon>Sar</taxon>
        <taxon>Alveolata</taxon>
        <taxon>Dinophyceae</taxon>
        <taxon>Suessiales</taxon>
        <taxon>Symbiodiniaceae</taxon>
        <taxon>Cladocopium</taxon>
    </lineage>
</organism>
<dbReference type="InterPro" id="IPR011051">
    <property type="entry name" value="RmlC_Cupin_sf"/>
</dbReference>
<reference evidence="5" key="1">
    <citation type="submission" date="2022-10" db="EMBL/GenBank/DDBJ databases">
        <authorList>
            <person name="Chen Y."/>
            <person name="Dougan E. K."/>
            <person name="Chan C."/>
            <person name="Rhodes N."/>
            <person name="Thang M."/>
        </authorList>
    </citation>
    <scope>NUCLEOTIDE SEQUENCE</scope>
</reference>
<dbReference type="Gene3D" id="2.60.120.480">
    <property type="entry name" value="Ureidoglycolate hydrolase"/>
    <property type="match status" value="1"/>
</dbReference>
<sequence length="266" mass="29488">MKLLQRASCRRSLCDFVGVQVRGVVSMTGHDRPTPAFIFSPENFRRPDLPNGLKVRDIVPEIASDDTLAGLGRLVHDPEDFTVAGKTFEITKWPQLGWRPLDPGTGDEAGTTEGDFEVQWQGDFFYGKNLAIATENNEYLDGLGALPELAETDKDADASSIHLWMSDYHPDGGQLFWPRQPIPFSVCLGPASRGDDIKPEDMRAFHVPAGKGVYIHPGTWHNGIYVAPRYTAGAPARFLTRQGRVHARISVSWASEFQTVLRMPLA</sequence>
<evidence type="ECO:0000256" key="3">
    <source>
        <dbReference type="ARBA" id="ARBA00023239"/>
    </source>
</evidence>
<evidence type="ECO:0000256" key="4">
    <source>
        <dbReference type="ARBA" id="ARBA00047684"/>
    </source>
</evidence>
<dbReference type="Pfam" id="PF04115">
    <property type="entry name" value="Ureidogly_lyase"/>
    <property type="match status" value="1"/>
</dbReference>
<dbReference type="GO" id="GO:0050385">
    <property type="term" value="F:ureidoglycolate lyase activity"/>
    <property type="evidence" value="ECO:0007669"/>
    <property type="project" value="UniProtKB-EC"/>
</dbReference>
<dbReference type="GO" id="GO:0004848">
    <property type="term" value="F:ureidoglycolate hydrolase activity"/>
    <property type="evidence" value="ECO:0007669"/>
    <property type="project" value="InterPro"/>
</dbReference>
<evidence type="ECO:0000313" key="6">
    <source>
        <dbReference type="EMBL" id="CAL4761513.1"/>
    </source>
</evidence>
<keyword evidence="7" id="KW-1185">Reference proteome</keyword>
<evidence type="ECO:0000313" key="5">
    <source>
        <dbReference type="EMBL" id="CAI3974201.1"/>
    </source>
</evidence>
<evidence type="ECO:0000256" key="2">
    <source>
        <dbReference type="ARBA" id="ARBA00022631"/>
    </source>
</evidence>
<accession>A0A9P1BLX9</accession>
<keyword evidence="6" id="KW-0378">Hydrolase</keyword>
<evidence type="ECO:0000313" key="7">
    <source>
        <dbReference type="Proteomes" id="UP001152797"/>
    </source>
</evidence>
<dbReference type="InterPro" id="IPR024060">
    <property type="entry name" value="Ureidoglycolate_lyase_dom_sf"/>
</dbReference>
<dbReference type="EMBL" id="CAMXCT030000121">
    <property type="protein sequence ID" value="CAL4761513.1"/>
    <property type="molecule type" value="Genomic_DNA"/>
</dbReference>
<dbReference type="AlphaFoldDB" id="A0A9P1BLX9"/>
<evidence type="ECO:0000256" key="1">
    <source>
        <dbReference type="ARBA" id="ARBA00011738"/>
    </source>
</evidence>
<dbReference type="InterPro" id="IPR007247">
    <property type="entry name" value="Ureidogly_lyase"/>
</dbReference>
<dbReference type="EMBL" id="CAMXCT020000121">
    <property type="protein sequence ID" value="CAL1127576.1"/>
    <property type="molecule type" value="Genomic_DNA"/>
</dbReference>
<dbReference type="EMBL" id="CAMXCT010000121">
    <property type="protein sequence ID" value="CAI3974201.1"/>
    <property type="molecule type" value="Genomic_DNA"/>
</dbReference>
<dbReference type="SUPFAM" id="SSF51182">
    <property type="entry name" value="RmlC-like cupins"/>
    <property type="match status" value="1"/>
</dbReference>
<proteinExistence type="predicted"/>
<protein>
    <submittedName>
        <fullName evidence="6">Ureidoglycolate hydrolase</fullName>
    </submittedName>
</protein>
<dbReference type="Proteomes" id="UP001152797">
    <property type="component" value="Unassembled WGS sequence"/>
</dbReference>
<keyword evidence="2" id="KW-0659">Purine metabolism</keyword>
<keyword evidence="3" id="KW-0456">Lyase</keyword>
<dbReference type="GO" id="GO:0006144">
    <property type="term" value="P:purine nucleobase metabolic process"/>
    <property type="evidence" value="ECO:0007669"/>
    <property type="project" value="UniProtKB-KW"/>
</dbReference>
<name>A0A9P1BLX9_9DINO</name>